<sequence length="384" mass="45305">MNQNLYLFDKDSLSKLNWNEIEQGTFLQNYFTPFMQKGTKTFINNVQTELQLLQVGSLVLPITINQKEYENSYVVSPYTHYISYAKEELRNLKKYWLSLLLQPPLSGLDYYLRACHFNQVVIVNNWLVSTNLYPTLTTQQVESITSFLTTKFPNHAILFRSVNEHYPNGQVEIFLNHHYLAIPSRQVYFYDPAQQSNLNSKTRWLLNRDKKLLEQSDYRVIEATEIPEKNLPRLIELYNLLYLKKYSLYNPQFQLSYLIHAIQEKFLHVYALQKNEQIDGMIGFFIQNQSMTTPFFGYDIHLSQKLGLYRMLSSLLVQKAHEHQLLLHQSSGAASFKRCRGAYPALEYTMAYVEHLPKFQQQAWRGLSRILQKLAVPLLRKYKL</sequence>
<reference evidence="1 2" key="1">
    <citation type="submission" date="2018-06" db="EMBL/GenBank/DDBJ databases">
        <title>Thermoflavimicrobium daqus sp. nov., a thermophilic microbe isolated from Moutai-flavour Daqu.</title>
        <authorList>
            <person name="Wang X."/>
            <person name="Zhou H."/>
        </authorList>
    </citation>
    <scope>NUCLEOTIDE SEQUENCE [LARGE SCALE GENOMIC DNA]</scope>
    <source>
        <strain evidence="1 2">FBKL4.011</strain>
    </source>
</reference>
<dbReference type="AlphaFoldDB" id="A0A364K7F1"/>
<reference evidence="1 2" key="2">
    <citation type="submission" date="2018-06" db="EMBL/GenBank/DDBJ databases">
        <authorList>
            <person name="Zhirakovskaya E."/>
        </authorList>
    </citation>
    <scope>NUCLEOTIDE SEQUENCE [LARGE SCALE GENOMIC DNA]</scope>
    <source>
        <strain evidence="1 2">FBKL4.011</strain>
    </source>
</reference>
<dbReference type="OrthoDB" id="9809725at2"/>
<dbReference type="InterPro" id="IPR016181">
    <property type="entry name" value="Acyl_CoA_acyltransferase"/>
</dbReference>
<proteinExistence type="predicted"/>
<dbReference type="GO" id="GO:0016740">
    <property type="term" value="F:transferase activity"/>
    <property type="evidence" value="ECO:0007669"/>
    <property type="project" value="UniProtKB-KW"/>
</dbReference>
<comment type="caution">
    <text evidence="1">The sequence shown here is derived from an EMBL/GenBank/DDBJ whole genome shotgun (WGS) entry which is preliminary data.</text>
</comment>
<dbReference type="RefSeq" id="WP_113657908.1">
    <property type="nucleotide sequence ID" value="NZ_KZ845664.1"/>
</dbReference>
<protein>
    <submittedName>
        <fullName evidence="1">GNAT family N-acetyltransferase</fullName>
    </submittedName>
</protein>
<name>A0A364K7F1_9BACL</name>
<organism evidence="1 2">
    <name type="scientific">Thermoflavimicrobium daqui</name>
    <dbReference type="NCBI Taxonomy" id="2137476"/>
    <lineage>
        <taxon>Bacteria</taxon>
        <taxon>Bacillati</taxon>
        <taxon>Bacillota</taxon>
        <taxon>Bacilli</taxon>
        <taxon>Bacillales</taxon>
        <taxon>Thermoactinomycetaceae</taxon>
        <taxon>Thermoflavimicrobium</taxon>
    </lineage>
</organism>
<accession>A0A364K7F1</accession>
<evidence type="ECO:0000313" key="1">
    <source>
        <dbReference type="EMBL" id="RAL26223.1"/>
    </source>
</evidence>
<dbReference type="Proteomes" id="UP000251213">
    <property type="component" value="Unassembled WGS sequence"/>
</dbReference>
<gene>
    <name evidence="1" type="ORF">DL897_04285</name>
</gene>
<evidence type="ECO:0000313" key="2">
    <source>
        <dbReference type="Proteomes" id="UP000251213"/>
    </source>
</evidence>
<keyword evidence="1" id="KW-0808">Transferase</keyword>
<keyword evidence="2" id="KW-1185">Reference proteome</keyword>
<dbReference type="SUPFAM" id="SSF55729">
    <property type="entry name" value="Acyl-CoA N-acyltransferases (Nat)"/>
    <property type="match status" value="1"/>
</dbReference>
<dbReference type="EMBL" id="QJKK01000002">
    <property type="protein sequence ID" value="RAL26223.1"/>
    <property type="molecule type" value="Genomic_DNA"/>
</dbReference>